<proteinExistence type="predicted"/>
<evidence type="ECO:0000313" key="4">
    <source>
        <dbReference type="Proteomes" id="UP000499080"/>
    </source>
</evidence>
<dbReference type="OrthoDB" id="7733309at2759"/>
<comment type="caution">
    <text evidence="3">The sequence shown here is derived from an EMBL/GenBank/DDBJ whole genome shotgun (WGS) entry which is preliminary data.</text>
</comment>
<dbReference type="GO" id="GO:0003676">
    <property type="term" value="F:nucleic acid binding"/>
    <property type="evidence" value="ECO:0007669"/>
    <property type="project" value="InterPro"/>
</dbReference>
<feature type="domain" description="CCHC-type" evidence="2">
    <location>
        <begin position="55"/>
        <end position="70"/>
    </location>
</feature>
<dbReference type="SMART" id="SM00343">
    <property type="entry name" value="ZnF_C2HC"/>
    <property type="match status" value="2"/>
</dbReference>
<keyword evidence="1" id="KW-0863">Zinc-finger</keyword>
<protein>
    <recommendedName>
        <fullName evidence="2">CCHC-type domain-containing protein</fullName>
    </recommendedName>
</protein>
<sequence length="86" mass="10219">MLRALEKLLDRLEAGKKTVPRRNPNVNGWRCYKKGHIQREYPSDNTPRRNPNVTCWKCYKKEHVQRECPSDNASRRNPNVIMLDVQ</sequence>
<dbReference type="InterPro" id="IPR001878">
    <property type="entry name" value="Znf_CCHC"/>
</dbReference>
<accession>A0A4Y2CFP5</accession>
<dbReference type="SUPFAM" id="SSF57756">
    <property type="entry name" value="Retrovirus zinc finger-like domains"/>
    <property type="match status" value="1"/>
</dbReference>
<dbReference type="Proteomes" id="UP000499080">
    <property type="component" value="Unassembled WGS sequence"/>
</dbReference>
<evidence type="ECO:0000313" key="3">
    <source>
        <dbReference type="EMBL" id="GBM02155.1"/>
    </source>
</evidence>
<name>A0A4Y2CFP5_ARAVE</name>
<dbReference type="GO" id="GO:0008270">
    <property type="term" value="F:zinc ion binding"/>
    <property type="evidence" value="ECO:0007669"/>
    <property type="project" value="UniProtKB-KW"/>
</dbReference>
<keyword evidence="1" id="KW-0862">Zinc</keyword>
<evidence type="ECO:0000259" key="2">
    <source>
        <dbReference type="PROSITE" id="PS50158"/>
    </source>
</evidence>
<dbReference type="InterPro" id="IPR036875">
    <property type="entry name" value="Znf_CCHC_sf"/>
</dbReference>
<dbReference type="Gene3D" id="4.10.60.10">
    <property type="entry name" value="Zinc finger, CCHC-type"/>
    <property type="match status" value="1"/>
</dbReference>
<dbReference type="AlphaFoldDB" id="A0A4Y2CFP5"/>
<keyword evidence="4" id="KW-1185">Reference proteome</keyword>
<gene>
    <name evidence="3" type="ORF">AVEN_190581_1</name>
</gene>
<dbReference type="PROSITE" id="PS50158">
    <property type="entry name" value="ZF_CCHC"/>
    <property type="match status" value="1"/>
</dbReference>
<dbReference type="EMBL" id="BGPR01000177">
    <property type="protein sequence ID" value="GBM02155.1"/>
    <property type="molecule type" value="Genomic_DNA"/>
</dbReference>
<keyword evidence="1" id="KW-0479">Metal-binding</keyword>
<evidence type="ECO:0000256" key="1">
    <source>
        <dbReference type="PROSITE-ProRule" id="PRU00047"/>
    </source>
</evidence>
<reference evidence="3 4" key="1">
    <citation type="journal article" date="2019" name="Sci. Rep.">
        <title>Orb-weaving spider Araneus ventricosus genome elucidates the spidroin gene catalogue.</title>
        <authorList>
            <person name="Kono N."/>
            <person name="Nakamura H."/>
            <person name="Ohtoshi R."/>
            <person name="Moran D.A.P."/>
            <person name="Shinohara A."/>
            <person name="Yoshida Y."/>
            <person name="Fujiwara M."/>
            <person name="Mori M."/>
            <person name="Tomita M."/>
            <person name="Arakawa K."/>
        </authorList>
    </citation>
    <scope>NUCLEOTIDE SEQUENCE [LARGE SCALE GENOMIC DNA]</scope>
</reference>
<organism evidence="3 4">
    <name type="scientific">Araneus ventricosus</name>
    <name type="common">Orbweaver spider</name>
    <name type="synonym">Epeira ventricosa</name>
    <dbReference type="NCBI Taxonomy" id="182803"/>
    <lineage>
        <taxon>Eukaryota</taxon>
        <taxon>Metazoa</taxon>
        <taxon>Ecdysozoa</taxon>
        <taxon>Arthropoda</taxon>
        <taxon>Chelicerata</taxon>
        <taxon>Arachnida</taxon>
        <taxon>Araneae</taxon>
        <taxon>Araneomorphae</taxon>
        <taxon>Entelegynae</taxon>
        <taxon>Araneoidea</taxon>
        <taxon>Araneidae</taxon>
        <taxon>Araneus</taxon>
    </lineage>
</organism>